<dbReference type="Proteomes" id="UP000593998">
    <property type="component" value="Chromosome"/>
</dbReference>
<keyword evidence="1" id="KW-0472">Membrane</keyword>
<feature type="transmembrane region" description="Helical" evidence="1">
    <location>
        <begin position="9"/>
        <end position="26"/>
    </location>
</feature>
<evidence type="ECO:0000313" key="3">
    <source>
        <dbReference type="Proteomes" id="UP000593998"/>
    </source>
</evidence>
<organism evidence="2 3">
    <name type="scientific">Janibacter indicus</name>
    <dbReference type="NCBI Taxonomy" id="857417"/>
    <lineage>
        <taxon>Bacteria</taxon>
        <taxon>Bacillati</taxon>
        <taxon>Actinomycetota</taxon>
        <taxon>Actinomycetes</taxon>
        <taxon>Micrococcales</taxon>
        <taxon>Intrasporangiaceae</taxon>
        <taxon>Janibacter</taxon>
    </lineage>
</organism>
<reference evidence="2 3" key="1">
    <citation type="submission" date="2020-10" db="EMBL/GenBank/DDBJ databases">
        <title>Janibacter indicus TT2 genome sequence.</title>
        <authorList>
            <person name="Lee K."/>
            <person name="Ganzorig M."/>
        </authorList>
    </citation>
    <scope>NUCLEOTIDE SEQUENCE [LARGE SCALE GENOMIC DNA]</scope>
    <source>
        <strain evidence="2 3">TT2</strain>
    </source>
</reference>
<evidence type="ECO:0000313" key="2">
    <source>
        <dbReference type="EMBL" id="QOK21595.1"/>
    </source>
</evidence>
<evidence type="ECO:0000256" key="1">
    <source>
        <dbReference type="SAM" id="Phobius"/>
    </source>
</evidence>
<feature type="transmembrane region" description="Helical" evidence="1">
    <location>
        <begin position="32"/>
        <end position="50"/>
    </location>
</feature>
<accession>A0A7L9IY25</accession>
<proteinExistence type="predicted"/>
<dbReference type="AlphaFoldDB" id="A0A7L9IY25"/>
<protein>
    <submittedName>
        <fullName evidence="2">Uncharacterized protein</fullName>
    </submittedName>
</protein>
<keyword evidence="1" id="KW-1133">Transmembrane helix</keyword>
<dbReference type="RefSeq" id="WP_164513588.1">
    <property type="nucleotide sequence ID" value="NZ_CP013290.1"/>
</dbReference>
<name>A0A7L9IY25_9MICO</name>
<sequence length="57" mass="6458">MDSITGTQWLLIALMGLLAWGFGYVFEVPLASFVGFFVTIVAMVAFFFGGHRQQRRR</sequence>
<keyword evidence="1" id="KW-0812">Transmembrane</keyword>
<dbReference type="EMBL" id="CP062789">
    <property type="protein sequence ID" value="QOK21595.1"/>
    <property type="molecule type" value="Genomic_DNA"/>
</dbReference>
<gene>
    <name evidence="2" type="ORF">IGS73_10535</name>
</gene>